<protein>
    <submittedName>
        <fullName evidence="5">GntR family transcriptional regulator</fullName>
    </submittedName>
</protein>
<dbReference type="InterPro" id="IPR036388">
    <property type="entry name" value="WH-like_DNA-bd_sf"/>
</dbReference>
<keyword evidence="1" id="KW-0805">Transcription regulation</keyword>
<dbReference type="SMART" id="SM00345">
    <property type="entry name" value="HTH_GNTR"/>
    <property type="match status" value="1"/>
</dbReference>
<dbReference type="PANTHER" id="PTHR38445">
    <property type="entry name" value="HTH-TYPE TRANSCRIPTIONAL REPRESSOR YTRA"/>
    <property type="match status" value="1"/>
</dbReference>
<dbReference type="AlphaFoldDB" id="A0A511Z492"/>
<keyword evidence="6" id="KW-1185">Reference proteome</keyword>
<evidence type="ECO:0000256" key="3">
    <source>
        <dbReference type="ARBA" id="ARBA00023163"/>
    </source>
</evidence>
<evidence type="ECO:0000259" key="4">
    <source>
        <dbReference type="PROSITE" id="PS50949"/>
    </source>
</evidence>
<dbReference type="SUPFAM" id="SSF46785">
    <property type="entry name" value="Winged helix' DNA-binding domain"/>
    <property type="match status" value="1"/>
</dbReference>
<feature type="domain" description="HTH gntR-type" evidence="4">
    <location>
        <begin position="11"/>
        <end position="79"/>
    </location>
</feature>
<dbReference type="InterPro" id="IPR036390">
    <property type="entry name" value="WH_DNA-bd_sf"/>
</dbReference>
<name>A0A511Z492_9BACL</name>
<evidence type="ECO:0000313" key="5">
    <source>
        <dbReference type="EMBL" id="GEN82263.1"/>
    </source>
</evidence>
<dbReference type="PROSITE" id="PS50949">
    <property type="entry name" value="HTH_GNTR"/>
    <property type="match status" value="1"/>
</dbReference>
<dbReference type="Gene3D" id="1.10.10.10">
    <property type="entry name" value="Winged helix-like DNA-binding domain superfamily/Winged helix DNA-binding domain"/>
    <property type="match status" value="1"/>
</dbReference>
<dbReference type="InterPro" id="IPR000524">
    <property type="entry name" value="Tscrpt_reg_HTH_GntR"/>
</dbReference>
<evidence type="ECO:0000256" key="2">
    <source>
        <dbReference type="ARBA" id="ARBA00023125"/>
    </source>
</evidence>
<dbReference type="Proteomes" id="UP000321901">
    <property type="component" value="Unassembled WGS sequence"/>
</dbReference>
<gene>
    <name evidence="5" type="ORF">SLU01_05750</name>
</gene>
<comment type="caution">
    <text evidence="5">The sequence shown here is derived from an EMBL/GenBank/DDBJ whole genome shotgun (WGS) entry which is preliminary data.</text>
</comment>
<dbReference type="EMBL" id="BJYL01000006">
    <property type="protein sequence ID" value="GEN82263.1"/>
    <property type="molecule type" value="Genomic_DNA"/>
</dbReference>
<accession>A0A511Z492</accession>
<sequence length="127" mass="14024">MFIQIEPTSEIPIYTQLVNQLMELIATGTMKPSDSLPSVRSLASDLGVNMHTVNKAYHELERKNIIQIIPKSGAVVNIIPSTGPNELQIEYIKQMVKPLIAESIVYGMDKDQISSIVNSIITEISEG</sequence>
<dbReference type="GO" id="GO:0003700">
    <property type="term" value="F:DNA-binding transcription factor activity"/>
    <property type="evidence" value="ECO:0007669"/>
    <property type="project" value="InterPro"/>
</dbReference>
<dbReference type="GO" id="GO:0003677">
    <property type="term" value="F:DNA binding"/>
    <property type="evidence" value="ECO:0007669"/>
    <property type="project" value="UniProtKB-KW"/>
</dbReference>
<dbReference type="CDD" id="cd07377">
    <property type="entry name" value="WHTH_GntR"/>
    <property type="match status" value="1"/>
</dbReference>
<keyword evidence="2" id="KW-0238">DNA-binding</keyword>
<organism evidence="5 6">
    <name type="scientific">Sporosarcina luteola</name>
    <dbReference type="NCBI Taxonomy" id="582850"/>
    <lineage>
        <taxon>Bacteria</taxon>
        <taxon>Bacillati</taxon>
        <taxon>Bacillota</taxon>
        <taxon>Bacilli</taxon>
        <taxon>Bacillales</taxon>
        <taxon>Caryophanaceae</taxon>
        <taxon>Sporosarcina</taxon>
    </lineage>
</organism>
<dbReference type="RefSeq" id="WP_147055135.1">
    <property type="nucleotide sequence ID" value="NZ_BJYL01000006.1"/>
</dbReference>
<proteinExistence type="predicted"/>
<dbReference type="OrthoDB" id="9801546at2"/>
<dbReference type="Pfam" id="PF00392">
    <property type="entry name" value="GntR"/>
    <property type="match status" value="1"/>
</dbReference>
<reference evidence="5 6" key="1">
    <citation type="submission" date="2019-07" db="EMBL/GenBank/DDBJ databases">
        <title>Whole genome shotgun sequence of Sporosarcina luteola NBRC 105378.</title>
        <authorList>
            <person name="Hosoyama A."/>
            <person name="Uohara A."/>
            <person name="Ohji S."/>
            <person name="Ichikawa N."/>
        </authorList>
    </citation>
    <scope>NUCLEOTIDE SEQUENCE [LARGE SCALE GENOMIC DNA]</scope>
    <source>
        <strain evidence="5 6">NBRC 105378</strain>
    </source>
</reference>
<evidence type="ECO:0000313" key="6">
    <source>
        <dbReference type="Proteomes" id="UP000321901"/>
    </source>
</evidence>
<evidence type="ECO:0000256" key="1">
    <source>
        <dbReference type="ARBA" id="ARBA00023015"/>
    </source>
</evidence>
<dbReference type="PANTHER" id="PTHR38445:SF12">
    <property type="entry name" value="GNTR-FAMILY TRANSCRIPTIONAL REGULATOR"/>
    <property type="match status" value="1"/>
</dbReference>
<keyword evidence="3" id="KW-0804">Transcription</keyword>